<keyword evidence="2 4" id="KW-0863">Zinc-finger</keyword>
<evidence type="ECO:0000256" key="2">
    <source>
        <dbReference type="ARBA" id="ARBA00022771"/>
    </source>
</evidence>
<dbReference type="SUPFAM" id="SSF49599">
    <property type="entry name" value="TRAF domain-like"/>
    <property type="match status" value="1"/>
</dbReference>
<feature type="transmembrane region" description="Helical" evidence="5">
    <location>
        <begin position="264"/>
        <end position="286"/>
    </location>
</feature>
<dbReference type="InterPro" id="IPR013083">
    <property type="entry name" value="Znf_RING/FYVE/PHD"/>
</dbReference>
<dbReference type="PANTHER" id="PTHR10131:SF94">
    <property type="entry name" value="TNF RECEPTOR-ASSOCIATED FACTOR 4"/>
    <property type="match status" value="1"/>
</dbReference>
<dbReference type="EMBL" id="CAJNOI010001026">
    <property type="protein sequence ID" value="CAF1374342.1"/>
    <property type="molecule type" value="Genomic_DNA"/>
</dbReference>
<dbReference type="Proteomes" id="UP000663832">
    <property type="component" value="Unassembled WGS sequence"/>
</dbReference>
<dbReference type="Proteomes" id="UP000663877">
    <property type="component" value="Unassembled WGS sequence"/>
</dbReference>
<keyword evidence="5" id="KW-0472">Membrane</keyword>
<dbReference type="InterPro" id="IPR001841">
    <property type="entry name" value="Znf_RING"/>
</dbReference>
<name>A0A814HPB4_9BILA</name>
<evidence type="ECO:0000313" key="7">
    <source>
        <dbReference type="EMBL" id="CAF1011521.1"/>
    </source>
</evidence>
<dbReference type="PROSITE" id="PS00518">
    <property type="entry name" value="ZF_RING_1"/>
    <property type="match status" value="1"/>
</dbReference>
<proteinExistence type="predicted"/>
<keyword evidence="1" id="KW-0479">Metal-binding</keyword>
<evidence type="ECO:0000313" key="9">
    <source>
        <dbReference type="EMBL" id="CAF1605103.1"/>
    </source>
</evidence>
<feature type="transmembrane region" description="Helical" evidence="5">
    <location>
        <begin position="298"/>
        <end position="318"/>
    </location>
</feature>
<dbReference type="SUPFAM" id="SSF57850">
    <property type="entry name" value="RING/U-box"/>
    <property type="match status" value="1"/>
</dbReference>
<dbReference type="PANTHER" id="PTHR10131">
    <property type="entry name" value="TNF RECEPTOR ASSOCIATED FACTOR"/>
    <property type="match status" value="1"/>
</dbReference>
<evidence type="ECO:0000259" key="6">
    <source>
        <dbReference type="PROSITE" id="PS50089"/>
    </source>
</evidence>
<dbReference type="EMBL" id="CAJNOI010000077">
    <property type="protein sequence ID" value="CAF1011521.1"/>
    <property type="molecule type" value="Genomic_DNA"/>
</dbReference>
<organism evidence="7 12">
    <name type="scientific">Adineta steineri</name>
    <dbReference type="NCBI Taxonomy" id="433720"/>
    <lineage>
        <taxon>Eukaryota</taxon>
        <taxon>Metazoa</taxon>
        <taxon>Spiralia</taxon>
        <taxon>Gnathifera</taxon>
        <taxon>Rotifera</taxon>
        <taxon>Eurotatoria</taxon>
        <taxon>Bdelloidea</taxon>
        <taxon>Adinetida</taxon>
        <taxon>Adinetidae</taxon>
        <taxon>Adineta</taxon>
    </lineage>
</organism>
<evidence type="ECO:0000256" key="4">
    <source>
        <dbReference type="PROSITE-ProRule" id="PRU00175"/>
    </source>
</evidence>
<sequence>MDEGNIDRGRIVNSELVPEEYFCPICQDLLWKPRSCASCQHLFCEKCLRMWSENPVNREKCPFRCQPFEERRCPPYVQSLLSRLNIHCRNASFGCTAILSYDKLELHEKSQCQYLTQRCSDCDQLVLLSKFNEHQQTTELCVPQPIKCTICQTYFPKALLQNHFYQCCEMKINNLIERTNADQTLQLTADGQQIPMNPGLAFIQSIVTSIQLVEQQKKFSQLPTSLKGTDPIRRAQEQRRNPFYRLLLMLKFLVLNWSKAPFFMWTFTVSTFMIFAMFAFGCFIILSNWSYRRLHFGIFLLSLFSYFLSYGTYFLLQTISDTNIIFYVGLCMFLCGCMMKISLEVMEMSPLMNKPIICIICCCIGILLMKIILLLIRFYYWLMPIYLAATIFTLLHCFLACTFYRVAVPIAAQTPPANQPTMPV</sequence>
<evidence type="ECO:0000256" key="1">
    <source>
        <dbReference type="ARBA" id="ARBA00022723"/>
    </source>
</evidence>
<feature type="transmembrane region" description="Helical" evidence="5">
    <location>
        <begin position="355"/>
        <end position="379"/>
    </location>
</feature>
<dbReference type="Gene3D" id="3.30.40.10">
    <property type="entry name" value="Zinc/RING finger domain, C3HC4 (zinc finger)"/>
    <property type="match status" value="2"/>
</dbReference>
<keyword evidence="5" id="KW-1133">Transmembrane helix</keyword>
<reference evidence="7" key="1">
    <citation type="submission" date="2021-02" db="EMBL/GenBank/DDBJ databases">
        <authorList>
            <person name="Nowell W R."/>
        </authorList>
    </citation>
    <scope>NUCLEOTIDE SEQUENCE</scope>
</reference>
<feature type="transmembrane region" description="Helical" evidence="5">
    <location>
        <begin position="385"/>
        <end position="404"/>
    </location>
</feature>
<feature type="transmembrane region" description="Helical" evidence="5">
    <location>
        <begin position="324"/>
        <end position="343"/>
    </location>
</feature>
<evidence type="ECO:0000313" key="12">
    <source>
        <dbReference type="Proteomes" id="UP000663877"/>
    </source>
</evidence>
<evidence type="ECO:0000313" key="11">
    <source>
        <dbReference type="Proteomes" id="UP000663832"/>
    </source>
</evidence>
<dbReference type="OrthoDB" id="9049620at2759"/>
<dbReference type="AlphaFoldDB" id="A0A814HPB4"/>
<dbReference type="PROSITE" id="PS50089">
    <property type="entry name" value="ZF_RING_2"/>
    <property type="match status" value="1"/>
</dbReference>
<evidence type="ECO:0000313" key="8">
    <source>
        <dbReference type="EMBL" id="CAF1374342.1"/>
    </source>
</evidence>
<dbReference type="InterPro" id="IPR018957">
    <property type="entry name" value="Znf_C3HC4_RING-type"/>
</dbReference>
<evidence type="ECO:0000256" key="5">
    <source>
        <dbReference type="SAM" id="Phobius"/>
    </source>
</evidence>
<dbReference type="EMBL" id="CAJNOM010001378">
    <property type="protein sequence ID" value="CAF1605361.1"/>
    <property type="molecule type" value="Genomic_DNA"/>
</dbReference>
<dbReference type="EMBL" id="CAJNOM010001372">
    <property type="protein sequence ID" value="CAF1605103.1"/>
    <property type="molecule type" value="Genomic_DNA"/>
</dbReference>
<gene>
    <name evidence="7" type="ORF">BJG266_LOCUS16493</name>
    <name evidence="8" type="ORF">BJG266_LOCUS36207</name>
    <name evidence="9" type="ORF">QVE165_LOCUS53212</name>
    <name evidence="10" type="ORF">QVE165_LOCUS53246</name>
</gene>
<evidence type="ECO:0000256" key="3">
    <source>
        <dbReference type="ARBA" id="ARBA00022833"/>
    </source>
</evidence>
<evidence type="ECO:0000313" key="10">
    <source>
        <dbReference type="EMBL" id="CAF1605361.1"/>
    </source>
</evidence>
<comment type="caution">
    <text evidence="7">The sequence shown here is derived from an EMBL/GenBank/DDBJ whole genome shotgun (WGS) entry which is preliminary data.</text>
</comment>
<keyword evidence="11" id="KW-1185">Reference proteome</keyword>
<feature type="domain" description="RING-type" evidence="6">
    <location>
        <begin position="23"/>
        <end position="62"/>
    </location>
</feature>
<accession>A0A814HPB4</accession>
<dbReference type="InterPro" id="IPR017907">
    <property type="entry name" value="Znf_RING_CS"/>
</dbReference>
<dbReference type="Pfam" id="PF00097">
    <property type="entry name" value="zf-C3HC4"/>
    <property type="match status" value="1"/>
</dbReference>
<keyword evidence="3" id="KW-0862">Zinc</keyword>
<keyword evidence="5" id="KW-0812">Transmembrane</keyword>
<feature type="transmembrane region" description="Helical" evidence="5">
    <location>
        <begin position="242"/>
        <end position="258"/>
    </location>
</feature>
<dbReference type="GO" id="GO:0008270">
    <property type="term" value="F:zinc ion binding"/>
    <property type="evidence" value="ECO:0007669"/>
    <property type="project" value="UniProtKB-KW"/>
</dbReference>
<protein>
    <recommendedName>
        <fullName evidence="6">RING-type domain-containing protein</fullName>
    </recommendedName>
</protein>